<dbReference type="EMBL" id="BARU01030051">
    <property type="protein sequence ID" value="GAH73998.1"/>
    <property type="molecule type" value="Genomic_DNA"/>
</dbReference>
<name>X1JW51_9ZZZZ</name>
<proteinExistence type="predicted"/>
<accession>X1JW51</accession>
<evidence type="ECO:0000313" key="1">
    <source>
        <dbReference type="EMBL" id="GAH73998.1"/>
    </source>
</evidence>
<gene>
    <name evidence="1" type="ORF">S03H2_47741</name>
</gene>
<reference evidence="1" key="1">
    <citation type="journal article" date="2014" name="Front. Microbiol.">
        <title>High frequency of phylogenetically diverse reductive dehalogenase-homologous genes in deep subseafloor sedimentary metagenomes.</title>
        <authorList>
            <person name="Kawai M."/>
            <person name="Futagami T."/>
            <person name="Toyoda A."/>
            <person name="Takaki Y."/>
            <person name="Nishi S."/>
            <person name="Hori S."/>
            <person name="Arai W."/>
            <person name="Tsubouchi T."/>
            <person name="Morono Y."/>
            <person name="Uchiyama I."/>
            <person name="Ito T."/>
            <person name="Fujiyama A."/>
            <person name="Inagaki F."/>
            <person name="Takami H."/>
        </authorList>
    </citation>
    <scope>NUCLEOTIDE SEQUENCE</scope>
    <source>
        <strain evidence="1">Expedition CK06-06</strain>
    </source>
</reference>
<protein>
    <submittedName>
        <fullName evidence="1">Uncharacterized protein</fullName>
    </submittedName>
</protein>
<organism evidence="1">
    <name type="scientific">marine sediment metagenome</name>
    <dbReference type="NCBI Taxonomy" id="412755"/>
    <lineage>
        <taxon>unclassified sequences</taxon>
        <taxon>metagenomes</taxon>
        <taxon>ecological metagenomes</taxon>
    </lineage>
</organism>
<comment type="caution">
    <text evidence="1">The sequence shown here is derived from an EMBL/GenBank/DDBJ whole genome shotgun (WGS) entry which is preliminary data.</text>
</comment>
<dbReference type="AlphaFoldDB" id="X1JW51"/>
<sequence length="60" mass="6867">MPEKTKIGVVQFSLSFCKPEEKGKGMNPDSIETGLVAFTDLEELRKVMHDEVDRMINIRK</sequence>